<accession>A0A845HUH0</accession>
<organism evidence="1 2">
    <name type="scientific">Duganella fentianensis</name>
    <dbReference type="NCBI Taxonomy" id="2692177"/>
    <lineage>
        <taxon>Bacteria</taxon>
        <taxon>Pseudomonadati</taxon>
        <taxon>Pseudomonadota</taxon>
        <taxon>Betaproteobacteria</taxon>
        <taxon>Burkholderiales</taxon>
        <taxon>Oxalobacteraceae</taxon>
        <taxon>Telluria group</taxon>
        <taxon>Duganella</taxon>
    </lineage>
</organism>
<dbReference type="InterPro" id="IPR015003">
    <property type="entry name" value="DUF1853"/>
</dbReference>
<dbReference type="EMBL" id="WWCL01000001">
    <property type="protein sequence ID" value="MYN44643.1"/>
    <property type="molecule type" value="Genomic_DNA"/>
</dbReference>
<comment type="caution">
    <text evidence="1">The sequence shown here is derived from an EMBL/GenBank/DDBJ whole genome shotgun (WGS) entry which is preliminary data.</text>
</comment>
<name>A0A845HUH0_9BURK</name>
<reference evidence="1" key="1">
    <citation type="submission" date="2019-12" db="EMBL/GenBank/DDBJ databases">
        <title>Novel species isolated from a subtropical stream in China.</title>
        <authorList>
            <person name="Lu H."/>
        </authorList>
    </citation>
    <scope>NUCLEOTIDE SEQUENCE [LARGE SCALE GENOMIC DNA]</scope>
    <source>
        <strain evidence="1">FT93W</strain>
    </source>
</reference>
<dbReference type="Pfam" id="PF08907">
    <property type="entry name" value="DUF1853"/>
    <property type="match status" value="1"/>
</dbReference>
<keyword evidence="2" id="KW-1185">Reference proteome</keyword>
<evidence type="ECO:0000313" key="2">
    <source>
        <dbReference type="Proteomes" id="UP000444316"/>
    </source>
</evidence>
<gene>
    <name evidence="1" type="ORF">GTP23_06075</name>
</gene>
<evidence type="ECO:0000313" key="1">
    <source>
        <dbReference type="EMBL" id="MYN44643.1"/>
    </source>
</evidence>
<sequence length="363" mass="39204">MAPAVCPSSPPIILTICCNVRRTRPKHGPICVWQGRCVTNPLLAQGDAYQAGFAQRWGHLAHPHVRALAWLLDAPDLLDPAAPQWQGQVATLGPVSAAVADWLAALDRQPAALEAALGQHRQTRLGKYAELLMAFYFAAQGQLHAHGLQVRASRNDTVGEFDFLLNAGDGLQHLEFATKFYLLDAAAASDFSGLIGPNLADTLGAKMRKIFQQQLSLSAHPAAQPLLSKPVTQAQALAKGWLFYPPQTPAQMSGISSAHCHGYWLTRSAAAQLEGERFVLLPRLQWLAPVRLPLAAAGEAAVLDLAELLLALDDQQAQLPAPVMVAHLLPYGESLVEVRRGFVVPDAWPELAMQRRQSGALPV</sequence>
<proteinExistence type="predicted"/>
<dbReference type="AlphaFoldDB" id="A0A845HUH0"/>
<dbReference type="Proteomes" id="UP000444316">
    <property type="component" value="Unassembled WGS sequence"/>
</dbReference>
<protein>
    <submittedName>
        <fullName evidence="1">DUF1853 family protein</fullName>
    </submittedName>
</protein>